<dbReference type="CTD" id="44978"/>
<dbReference type="GO" id="GO:0046930">
    <property type="term" value="C:pore complex"/>
    <property type="evidence" value="ECO:0007669"/>
    <property type="project" value="UniProtKB-KW"/>
</dbReference>
<dbReference type="InterPro" id="IPR023614">
    <property type="entry name" value="Porin_dom_sf"/>
</dbReference>
<dbReference type="Gene3D" id="2.40.160.10">
    <property type="entry name" value="Porin"/>
    <property type="match status" value="1"/>
</dbReference>
<keyword evidence="4" id="KW-1134">Transmembrane beta strand</keyword>
<name>A0AB39YWV3_DROSZ</name>
<comment type="subcellular location">
    <subcellularLocation>
        <location evidence="1">Mitochondrion outer membrane</location>
        <topology evidence="1">Multi-pass membrane protein</topology>
    </subcellularLocation>
</comment>
<proteinExistence type="inferred from homology"/>
<dbReference type="GO" id="GO:0015288">
    <property type="term" value="F:porin activity"/>
    <property type="evidence" value="ECO:0007669"/>
    <property type="project" value="UniProtKB-KW"/>
</dbReference>
<evidence type="ECO:0000256" key="1">
    <source>
        <dbReference type="ARBA" id="ARBA00004374"/>
    </source>
</evidence>
<keyword evidence="5" id="KW-0812">Transmembrane</keyword>
<dbReference type="Pfam" id="PF01459">
    <property type="entry name" value="Porin_3"/>
    <property type="match status" value="1"/>
</dbReference>
<evidence type="ECO:0000256" key="10">
    <source>
        <dbReference type="ARBA" id="ARBA00023136"/>
    </source>
</evidence>
<organism evidence="12 13">
    <name type="scientific">Drosophila suzukii</name>
    <name type="common">Spotted-wing drosophila fruit fly</name>
    <dbReference type="NCBI Taxonomy" id="28584"/>
    <lineage>
        <taxon>Eukaryota</taxon>
        <taxon>Metazoa</taxon>
        <taxon>Ecdysozoa</taxon>
        <taxon>Arthropoda</taxon>
        <taxon>Hexapoda</taxon>
        <taxon>Insecta</taxon>
        <taxon>Pterygota</taxon>
        <taxon>Neoptera</taxon>
        <taxon>Endopterygota</taxon>
        <taxon>Diptera</taxon>
        <taxon>Brachycera</taxon>
        <taxon>Muscomorpha</taxon>
        <taxon>Ephydroidea</taxon>
        <taxon>Drosophilidae</taxon>
        <taxon>Drosophila</taxon>
        <taxon>Sophophora</taxon>
    </lineage>
</organism>
<evidence type="ECO:0000313" key="12">
    <source>
        <dbReference type="Proteomes" id="UP001652628"/>
    </source>
</evidence>
<dbReference type="GO" id="GO:0030150">
    <property type="term" value="P:protein import into mitochondrial matrix"/>
    <property type="evidence" value="ECO:0007669"/>
    <property type="project" value="InterPro"/>
</dbReference>
<keyword evidence="7" id="KW-0653">Protein transport</keyword>
<reference evidence="13" key="1">
    <citation type="submission" date="2025-08" db="UniProtKB">
        <authorList>
            <consortium name="RefSeq"/>
        </authorList>
    </citation>
    <scope>IDENTIFICATION</scope>
</reference>
<keyword evidence="3" id="KW-0813">Transport</keyword>
<evidence type="ECO:0000256" key="6">
    <source>
        <dbReference type="ARBA" id="ARBA00022787"/>
    </source>
</evidence>
<dbReference type="GO" id="GO:0008320">
    <property type="term" value="F:protein transmembrane transporter activity"/>
    <property type="evidence" value="ECO:0007669"/>
    <property type="project" value="InterPro"/>
</dbReference>
<evidence type="ECO:0000256" key="9">
    <source>
        <dbReference type="ARBA" id="ARBA00023128"/>
    </source>
</evidence>
<evidence type="ECO:0000256" key="7">
    <source>
        <dbReference type="ARBA" id="ARBA00022927"/>
    </source>
</evidence>
<keyword evidence="9" id="KW-0496">Mitochondrion</keyword>
<evidence type="ECO:0000313" key="13">
    <source>
        <dbReference type="RefSeq" id="XP_016923287.1"/>
    </source>
</evidence>
<dbReference type="Proteomes" id="UP001652628">
    <property type="component" value="Chromosome X"/>
</dbReference>
<evidence type="ECO:0000256" key="8">
    <source>
        <dbReference type="ARBA" id="ARBA00023114"/>
    </source>
</evidence>
<evidence type="ECO:0000256" key="5">
    <source>
        <dbReference type="ARBA" id="ARBA00022692"/>
    </source>
</evidence>
<dbReference type="InterPro" id="IPR027246">
    <property type="entry name" value="Porin_Euk/Tom40"/>
</dbReference>
<evidence type="ECO:0000256" key="2">
    <source>
        <dbReference type="ARBA" id="ARBA00010510"/>
    </source>
</evidence>
<accession>A0AB39YWV3</accession>
<dbReference type="InterPro" id="IPR037930">
    <property type="entry name" value="Tom40"/>
</dbReference>
<sequence length="344" mass="36266">MGNVLAASSGAPGSGVSNLGLGLPEPAALPSDSGSLSESSSSAGGSDSFAASKDAPLENPGTVEELHKKCKDIQAITFEGAKIMLNKGLSNHFQVSHTINMSNVVPSGYRFGATYVGTKQYSPTEAFPVLLGDIDPSGNLNANIIHQFSARLRCKFASQIQDSKMVASQLTTDYRGSDYTASLTVANPSIFTNSGVVVGQYLQSVTPALALGAELAYQFGPNVPGRQIAIVSAVGRYSVGNSVWSGTLGQSGLHVCYYQKASDQLQIGVEVETSLRMQESVATLAYQIDLPKADLVFRGGIDSNWHISGVLEKRLTPLPFTLALSGRMNHVKNNFRLGCGLMIG</sequence>
<protein>
    <submittedName>
        <fullName evidence="13">Mitochondrial import receptor subunit TOM40 homolog 1</fullName>
    </submittedName>
</protein>
<dbReference type="AlphaFoldDB" id="A0AB39YWV3"/>
<keyword evidence="8" id="KW-0406">Ion transport</keyword>
<keyword evidence="12" id="KW-1185">Reference proteome</keyword>
<evidence type="ECO:0000256" key="4">
    <source>
        <dbReference type="ARBA" id="ARBA00022452"/>
    </source>
</evidence>
<keyword evidence="6" id="KW-1000">Mitochondrion outer membrane</keyword>
<dbReference type="GO" id="GO:0005741">
    <property type="term" value="C:mitochondrial outer membrane"/>
    <property type="evidence" value="ECO:0007669"/>
    <property type="project" value="UniProtKB-SubCell"/>
</dbReference>
<dbReference type="RefSeq" id="XP_016923287.1">
    <property type="nucleotide sequence ID" value="XM_017067798.4"/>
</dbReference>
<dbReference type="FunFam" id="2.40.160.10:FF:000005">
    <property type="entry name" value="mitochondrial import receptor subunit TOM40 homolog"/>
    <property type="match status" value="1"/>
</dbReference>
<feature type="region of interest" description="Disordered" evidence="11">
    <location>
        <begin position="1"/>
        <end position="61"/>
    </location>
</feature>
<keyword evidence="10" id="KW-0472">Membrane</keyword>
<keyword evidence="13" id="KW-0675">Receptor</keyword>
<keyword evidence="8" id="KW-0626">Porin</keyword>
<dbReference type="CDD" id="cd07305">
    <property type="entry name" value="Porin3_Tom40"/>
    <property type="match status" value="1"/>
</dbReference>
<dbReference type="PANTHER" id="PTHR10802">
    <property type="entry name" value="MITOCHONDRIAL IMPORT RECEPTOR SUBUNIT TOM40"/>
    <property type="match status" value="1"/>
</dbReference>
<evidence type="ECO:0000256" key="11">
    <source>
        <dbReference type="SAM" id="MobiDB-lite"/>
    </source>
</evidence>
<gene>
    <name evidence="13" type="primary">Tom40</name>
</gene>
<evidence type="ECO:0000256" key="3">
    <source>
        <dbReference type="ARBA" id="ARBA00022448"/>
    </source>
</evidence>
<comment type="similarity">
    <text evidence="2">Belongs to the Tom40 family.</text>
</comment>
<feature type="compositionally biased region" description="Low complexity" evidence="11">
    <location>
        <begin position="1"/>
        <end position="54"/>
    </location>
</feature>
<dbReference type="GeneID" id="108004760"/>